<dbReference type="PANTHER" id="PTHR42751:SF6">
    <property type="entry name" value="CONSERVED INTEGRAL MEMBRANE TRANSPORT PROTEIN-RELATED"/>
    <property type="match status" value="1"/>
</dbReference>
<dbReference type="PANTHER" id="PTHR42751">
    <property type="entry name" value="SODIUM/HYDROGEN EXCHANGER FAMILY/TRKA DOMAIN PROTEIN"/>
    <property type="match status" value="1"/>
</dbReference>
<evidence type="ECO:0000313" key="10">
    <source>
        <dbReference type="Proteomes" id="UP001482231"/>
    </source>
</evidence>
<dbReference type="RefSeq" id="WP_347307725.1">
    <property type="nucleotide sequence ID" value="NZ_JBAJEX010000003.1"/>
</dbReference>
<dbReference type="Gene3D" id="3.40.50.720">
    <property type="entry name" value="NAD(P)-binding Rossmann-like Domain"/>
    <property type="match status" value="1"/>
</dbReference>
<feature type="transmembrane region" description="Helical" evidence="7">
    <location>
        <begin position="216"/>
        <end position="245"/>
    </location>
</feature>
<comment type="similarity">
    <text evidence="2">Belongs to the monovalent cation:proton antiporter 2 (CPA2) transporter (TC 2.A.37) family.</text>
</comment>
<gene>
    <name evidence="9" type="ORF">V6E02_05265</name>
</gene>
<dbReference type="Proteomes" id="UP001482231">
    <property type="component" value="Unassembled WGS sequence"/>
</dbReference>
<evidence type="ECO:0000313" key="9">
    <source>
        <dbReference type="EMBL" id="MEO1766615.1"/>
    </source>
</evidence>
<feature type="transmembrane region" description="Helical" evidence="7">
    <location>
        <begin position="85"/>
        <end position="103"/>
    </location>
</feature>
<evidence type="ECO:0000256" key="5">
    <source>
        <dbReference type="ARBA" id="ARBA00022989"/>
    </source>
</evidence>
<comment type="subcellular location">
    <subcellularLocation>
        <location evidence="1">Membrane</location>
        <topology evidence="1">Multi-pass membrane protein</topology>
    </subcellularLocation>
</comment>
<dbReference type="Pfam" id="PF02254">
    <property type="entry name" value="TrkA_N"/>
    <property type="match status" value="1"/>
</dbReference>
<dbReference type="InterPro" id="IPR038770">
    <property type="entry name" value="Na+/solute_symporter_sf"/>
</dbReference>
<dbReference type="EMBL" id="JBAJEX010000003">
    <property type="protein sequence ID" value="MEO1766615.1"/>
    <property type="molecule type" value="Genomic_DNA"/>
</dbReference>
<protein>
    <submittedName>
        <fullName evidence="9">Cation:proton antiporter</fullName>
    </submittedName>
</protein>
<keyword evidence="10" id="KW-1185">Reference proteome</keyword>
<sequence>MQDLFSFSLALLVAGAIAAAVASRLRLPTLLGYLAAGVALGPSVSGLLQPGASLTFLAEVGVVLLLFMVGLEFSVASLWATWRRVLSAGLMQMLFVGLAVGLASRALGVDARAAFLLGAAAAMSSSAIVGKQLAEQGELTVRHGRMAMAVLVFQDIATIPVLALLAIWARGGAPQTGAVLVEVAGVVVLFVVAVAASRRPLHRFMAWVARRGVEEVFLLVALTLVLGAAYGAHVLGVSPALGAFLAGIVLGESDFRHRMEDDIRPFRDVLLSLFFITVGLQVDAGQFLAAPLAVLAWFAALVPLKILLNWPALRLAGLSRADAWRSAVVLGHGGEFGLLLLSGAMTSGVIPAPQGQAALVALALSMGAAPLMIRHHERIARLLTRTAVHPAPPQEEDVGLRAAQLKQHVIVCGAGQLGRIVSQALAVAEIPHLVVESDYEAYQIARAEGLPVYYGDASRINTLRAAGVERARLVVITFHRSEQALRIVHYLRHTHPDVPVLATSLTDREARRLLGEPGVKVYVERLAAGLALAERALLESGVDAERTDGLIAALRETLQSPLHPAKETP</sequence>
<feature type="transmembrane region" description="Helical" evidence="7">
    <location>
        <begin position="146"/>
        <end position="169"/>
    </location>
</feature>
<dbReference type="InterPro" id="IPR003148">
    <property type="entry name" value="RCK_N"/>
</dbReference>
<dbReference type="InterPro" id="IPR036291">
    <property type="entry name" value="NAD(P)-bd_dom_sf"/>
</dbReference>
<dbReference type="SUPFAM" id="SSF51735">
    <property type="entry name" value="NAD(P)-binding Rossmann-fold domains"/>
    <property type="match status" value="1"/>
</dbReference>
<reference evidence="9 10" key="1">
    <citation type="submission" date="2024-02" db="EMBL/GenBank/DDBJ databases">
        <title>New thermophilic sulfur-oxidizing bacteria from a hot springs of the Uzon caldera (Kamchatka, Russia).</title>
        <authorList>
            <person name="Dukat A.M."/>
            <person name="Elcheninov A.G."/>
            <person name="Frolov E.N."/>
        </authorList>
    </citation>
    <scope>NUCLEOTIDE SEQUENCE [LARGE SCALE GENOMIC DNA]</scope>
    <source>
        <strain evidence="9 10">AK1</strain>
    </source>
</reference>
<proteinExistence type="inferred from homology"/>
<feature type="transmembrane region" description="Helical" evidence="7">
    <location>
        <begin position="60"/>
        <end position="79"/>
    </location>
</feature>
<feature type="transmembrane region" description="Helical" evidence="7">
    <location>
        <begin position="329"/>
        <end position="350"/>
    </location>
</feature>
<keyword evidence="4 7" id="KW-0812">Transmembrane</keyword>
<name>A0ABV0ED74_9BURK</name>
<feature type="transmembrane region" description="Helical" evidence="7">
    <location>
        <begin position="30"/>
        <end position="48"/>
    </location>
</feature>
<evidence type="ECO:0000256" key="2">
    <source>
        <dbReference type="ARBA" id="ARBA00005551"/>
    </source>
</evidence>
<feature type="domain" description="RCK N-terminal" evidence="8">
    <location>
        <begin position="406"/>
        <end position="523"/>
    </location>
</feature>
<feature type="transmembrane region" description="Helical" evidence="7">
    <location>
        <begin position="176"/>
        <end position="196"/>
    </location>
</feature>
<evidence type="ECO:0000256" key="1">
    <source>
        <dbReference type="ARBA" id="ARBA00004141"/>
    </source>
</evidence>
<organism evidence="9 10">
    <name type="scientific">Thiobacter aerophilum</name>
    <dbReference type="NCBI Taxonomy" id="3121275"/>
    <lineage>
        <taxon>Bacteria</taxon>
        <taxon>Pseudomonadati</taxon>
        <taxon>Pseudomonadota</taxon>
        <taxon>Betaproteobacteria</taxon>
        <taxon>Burkholderiales</taxon>
        <taxon>Thiobacteraceae</taxon>
        <taxon>Thiobacter</taxon>
    </lineage>
</organism>
<keyword evidence="6 7" id="KW-0472">Membrane</keyword>
<evidence type="ECO:0000256" key="6">
    <source>
        <dbReference type="ARBA" id="ARBA00023136"/>
    </source>
</evidence>
<evidence type="ECO:0000256" key="7">
    <source>
        <dbReference type="SAM" id="Phobius"/>
    </source>
</evidence>
<evidence type="ECO:0000256" key="4">
    <source>
        <dbReference type="ARBA" id="ARBA00022692"/>
    </source>
</evidence>
<accession>A0ABV0ED74</accession>
<comment type="caution">
    <text evidence="9">The sequence shown here is derived from an EMBL/GenBank/DDBJ whole genome shotgun (WGS) entry which is preliminary data.</text>
</comment>
<keyword evidence="5 7" id="KW-1133">Transmembrane helix</keyword>
<dbReference type="InterPro" id="IPR006153">
    <property type="entry name" value="Cation/H_exchanger_TM"/>
</dbReference>
<feature type="transmembrane region" description="Helical" evidence="7">
    <location>
        <begin position="115"/>
        <end position="134"/>
    </location>
</feature>
<dbReference type="Gene3D" id="1.20.1530.20">
    <property type="match status" value="1"/>
</dbReference>
<keyword evidence="3" id="KW-0813">Transport</keyword>
<evidence type="ECO:0000259" key="8">
    <source>
        <dbReference type="PROSITE" id="PS51201"/>
    </source>
</evidence>
<dbReference type="PROSITE" id="PS51201">
    <property type="entry name" value="RCK_N"/>
    <property type="match status" value="1"/>
</dbReference>
<feature type="transmembrane region" description="Helical" evidence="7">
    <location>
        <begin position="288"/>
        <end position="308"/>
    </location>
</feature>
<evidence type="ECO:0000256" key="3">
    <source>
        <dbReference type="ARBA" id="ARBA00022448"/>
    </source>
</evidence>
<dbReference type="Pfam" id="PF00999">
    <property type="entry name" value="Na_H_Exchanger"/>
    <property type="match status" value="1"/>
</dbReference>